<dbReference type="PROSITE" id="PS51873">
    <property type="entry name" value="TRIAD"/>
    <property type="match status" value="1"/>
</dbReference>
<dbReference type="GO" id="GO:0016567">
    <property type="term" value="P:protein ubiquitination"/>
    <property type="evidence" value="ECO:0007669"/>
    <property type="project" value="UniProtKB-UniPathway"/>
</dbReference>
<keyword evidence="9" id="KW-0677">Repeat</keyword>
<keyword evidence="7" id="KW-0808">Transferase</keyword>
<dbReference type="Proteomes" id="UP000265566">
    <property type="component" value="Chromosome 3"/>
</dbReference>
<name>A0A396ISB0_MEDTR</name>
<keyword evidence="8" id="KW-0479">Metal-binding</keyword>
<dbReference type="PROSITE" id="PS00518">
    <property type="entry name" value="ZF_RING_1"/>
    <property type="match status" value="1"/>
</dbReference>
<dbReference type="InterPro" id="IPR031127">
    <property type="entry name" value="E3_UB_ligase_RBR"/>
</dbReference>
<evidence type="ECO:0000256" key="1">
    <source>
        <dbReference type="ARBA" id="ARBA00001798"/>
    </source>
</evidence>
<dbReference type="SUPFAM" id="SSF57850">
    <property type="entry name" value="RING/U-box"/>
    <property type="match status" value="3"/>
</dbReference>
<dbReference type="GO" id="GO:0008270">
    <property type="term" value="F:zinc ion binding"/>
    <property type="evidence" value="ECO:0007669"/>
    <property type="project" value="UniProtKB-KW"/>
</dbReference>
<dbReference type="Gene3D" id="3.30.40.10">
    <property type="entry name" value="Zinc/RING finger domain, C3HC4 (zinc finger)"/>
    <property type="match status" value="1"/>
</dbReference>
<sequence>MKRSLSACNRMKRKSHSEINDQKKKKPALTPVRSSSQSLIFDSKPEKLFTKTIGGESSRSLCGICFDLKTDSDMFKRKSCNHLFCVECISKYVVSQINNNVVKVTCPTPNCFVKFEPRHLKHILPREFIDRWELAVYESKIALDQKTYCPFKNCSVLLVNDNNRGVVLTSCECPSCHRLFCAQCKVPWHAEMNCQEFQDLKRPKKEQDLDDKFLELANRKKWQRCPNCSIYVKRSDGCEHMKCRFILYSTFS</sequence>
<dbReference type="Gene3D" id="1.20.120.1750">
    <property type="match status" value="1"/>
</dbReference>
<protein>
    <recommendedName>
        <fullName evidence="6">RBR-type E3 ubiquitin transferase</fullName>
        <ecNumber evidence="6">2.3.2.31</ecNumber>
    </recommendedName>
</protein>
<evidence type="ECO:0000256" key="11">
    <source>
        <dbReference type="ARBA" id="ARBA00022786"/>
    </source>
</evidence>
<comment type="catalytic activity">
    <reaction evidence="1">
        <text>[E2 ubiquitin-conjugating enzyme]-S-ubiquitinyl-L-cysteine + [acceptor protein]-L-lysine = [E2 ubiquitin-conjugating enzyme]-L-cysteine + [acceptor protein]-N(6)-ubiquitinyl-L-lysine.</text>
        <dbReference type="EC" id="2.3.2.31"/>
    </reaction>
</comment>
<evidence type="ECO:0000259" key="15">
    <source>
        <dbReference type="PROSITE" id="PS50089"/>
    </source>
</evidence>
<dbReference type="FunFam" id="3.30.40.10:FF:000230">
    <property type="entry name" value="RBR-type E3 ubiquitin transferase"/>
    <property type="match status" value="1"/>
</dbReference>
<dbReference type="InterPro" id="IPR044066">
    <property type="entry name" value="TRIAD_supradom"/>
</dbReference>
<organism evidence="17 18">
    <name type="scientific">Medicago truncatula</name>
    <name type="common">Barrel medic</name>
    <name type="synonym">Medicago tribuloides</name>
    <dbReference type="NCBI Taxonomy" id="3880"/>
    <lineage>
        <taxon>Eukaryota</taxon>
        <taxon>Viridiplantae</taxon>
        <taxon>Streptophyta</taxon>
        <taxon>Embryophyta</taxon>
        <taxon>Tracheophyta</taxon>
        <taxon>Spermatophyta</taxon>
        <taxon>Magnoliopsida</taxon>
        <taxon>eudicotyledons</taxon>
        <taxon>Gunneridae</taxon>
        <taxon>Pentapetalae</taxon>
        <taxon>rosids</taxon>
        <taxon>fabids</taxon>
        <taxon>Fabales</taxon>
        <taxon>Fabaceae</taxon>
        <taxon>Papilionoideae</taxon>
        <taxon>50 kb inversion clade</taxon>
        <taxon>NPAAA clade</taxon>
        <taxon>Hologalegina</taxon>
        <taxon>IRL clade</taxon>
        <taxon>Trifolieae</taxon>
        <taxon>Medicago</taxon>
    </lineage>
</organism>
<evidence type="ECO:0000256" key="2">
    <source>
        <dbReference type="ARBA" id="ARBA00001947"/>
    </source>
</evidence>
<feature type="domain" description="RING-type" evidence="15">
    <location>
        <begin position="62"/>
        <end position="110"/>
    </location>
</feature>
<dbReference type="EC" id="2.3.2.31" evidence="6"/>
<evidence type="ECO:0000256" key="10">
    <source>
        <dbReference type="ARBA" id="ARBA00022771"/>
    </source>
</evidence>
<evidence type="ECO:0000256" key="3">
    <source>
        <dbReference type="ARBA" id="ARBA00003976"/>
    </source>
</evidence>
<proteinExistence type="inferred from homology"/>
<dbReference type="InterPro" id="IPR013083">
    <property type="entry name" value="Znf_RING/FYVE/PHD"/>
</dbReference>
<feature type="region of interest" description="Disordered" evidence="14">
    <location>
        <begin position="1"/>
        <end position="35"/>
    </location>
</feature>
<evidence type="ECO:0000256" key="6">
    <source>
        <dbReference type="ARBA" id="ARBA00012251"/>
    </source>
</evidence>
<dbReference type="CDD" id="cd22582">
    <property type="entry name" value="BRcat_RBR_unk"/>
    <property type="match status" value="1"/>
</dbReference>
<evidence type="ECO:0000259" key="16">
    <source>
        <dbReference type="PROSITE" id="PS51873"/>
    </source>
</evidence>
<comment type="cofactor">
    <cofactor evidence="2">
        <name>Zn(2+)</name>
        <dbReference type="ChEBI" id="CHEBI:29105"/>
    </cofactor>
</comment>
<evidence type="ECO:0000256" key="9">
    <source>
        <dbReference type="ARBA" id="ARBA00022737"/>
    </source>
</evidence>
<dbReference type="AlphaFoldDB" id="A0A396ISB0"/>
<keyword evidence="11" id="KW-0833">Ubl conjugation pathway</keyword>
<reference evidence="18" key="1">
    <citation type="journal article" date="2018" name="Nat. Plants">
        <title>Whole-genome landscape of Medicago truncatula symbiotic genes.</title>
        <authorList>
            <person name="Pecrix Y."/>
            <person name="Staton S.E."/>
            <person name="Sallet E."/>
            <person name="Lelandais-Briere C."/>
            <person name="Moreau S."/>
            <person name="Carrere S."/>
            <person name="Blein T."/>
            <person name="Jardinaud M.F."/>
            <person name="Latrasse D."/>
            <person name="Zouine M."/>
            <person name="Zahm M."/>
            <person name="Kreplak J."/>
            <person name="Mayjonade B."/>
            <person name="Satge C."/>
            <person name="Perez M."/>
            <person name="Cauet S."/>
            <person name="Marande W."/>
            <person name="Chantry-Darmon C."/>
            <person name="Lopez-Roques C."/>
            <person name="Bouchez O."/>
            <person name="Berard A."/>
            <person name="Debelle F."/>
            <person name="Munos S."/>
            <person name="Bendahmane A."/>
            <person name="Berges H."/>
            <person name="Niebel A."/>
            <person name="Buitink J."/>
            <person name="Frugier F."/>
            <person name="Benhamed M."/>
            <person name="Crespi M."/>
            <person name="Gouzy J."/>
            <person name="Gamas P."/>
        </authorList>
    </citation>
    <scope>NUCLEOTIDE SEQUENCE [LARGE SCALE GENOMIC DNA]</scope>
    <source>
        <strain evidence="18">cv. Jemalong A17</strain>
    </source>
</reference>
<dbReference type="UniPathway" id="UPA00143"/>
<comment type="function">
    <text evidence="3">Might act as an E3 ubiquitin-protein ligase, or as part of E3 complex, which accepts ubiquitin from specific E2 ubiquitin-conjugating enzymes and then transfers it to substrates.</text>
</comment>
<evidence type="ECO:0000256" key="12">
    <source>
        <dbReference type="ARBA" id="ARBA00022833"/>
    </source>
</evidence>
<gene>
    <name evidence="17" type="ORF">MtrunA17_Chr3g0103871</name>
</gene>
<evidence type="ECO:0000256" key="14">
    <source>
        <dbReference type="SAM" id="MobiDB-lite"/>
    </source>
</evidence>
<dbReference type="InterPro" id="IPR017907">
    <property type="entry name" value="Znf_RING_CS"/>
</dbReference>
<evidence type="ECO:0000256" key="5">
    <source>
        <dbReference type="ARBA" id="ARBA00005884"/>
    </source>
</evidence>
<evidence type="ECO:0000256" key="7">
    <source>
        <dbReference type="ARBA" id="ARBA00022679"/>
    </source>
</evidence>
<evidence type="ECO:0000256" key="13">
    <source>
        <dbReference type="PROSITE-ProRule" id="PRU00175"/>
    </source>
</evidence>
<dbReference type="InterPro" id="IPR002867">
    <property type="entry name" value="IBR_dom"/>
</dbReference>
<dbReference type="PANTHER" id="PTHR11685">
    <property type="entry name" value="RBR FAMILY RING FINGER AND IBR DOMAIN-CONTAINING"/>
    <property type="match status" value="1"/>
</dbReference>
<keyword evidence="10 13" id="KW-0863">Zinc-finger</keyword>
<dbReference type="EMBL" id="PSQE01000003">
    <property type="protein sequence ID" value="RHN67548.1"/>
    <property type="molecule type" value="Genomic_DNA"/>
</dbReference>
<feature type="domain" description="RING-type" evidence="16">
    <location>
        <begin position="58"/>
        <end position="252"/>
    </location>
</feature>
<dbReference type="SMART" id="SM00647">
    <property type="entry name" value="IBR"/>
    <property type="match status" value="1"/>
</dbReference>
<evidence type="ECO:0000256" key="4">
    <source>
        <dbReference type="ARBA" id="ARBA00004906"/>
    </source>
</evidence>
<dbReference type="Gramene" id="rna15746">
    <property type="protein sequence ID" value="RHN67548.1"/>
    <property type="gene ID" value="gene15746"/>
</dbReference>
<comment type="pathway">
    <text evidence="4">Protein modification; protein ubiquitination.</text>
</comment>
<evidence type="ECO:0000313" key="18">
    <source>
        <dbReference type="Proteomes" id="UP000265566"/>
    </source>
</evidence>
<dbReference type="Pfam" id="PF01485">
    <property type="entry name" value="IBR"/>
    <property type="match status" value="1"/>
</dbReference>
<dbReference type="InterPro" id="IPR001841">
    <property type="entry name" value="Znf_RING"/>
</dbReference>
<comment type="similarity">
    <text evidence="5">Belongs to the RBR family. Ariadne subfamily.</text>
</comment>
<evidence type="ECO:0000313" key="17">
    <source>
        <dbReference type="EMBL" id="RHN67548.1"/>
    </source>
</evidence>
<accession>A0A396ISB0</accession>
<comment type="caution">
    <text evidence="17">The sequence shown here is derived from an EMBL/GenBank/DDBJ whole genome shotgun (WGS) entry which is preliminary data.</text>
</comment>
<keyword evidence="12" id="KW-0862">Zinc</keyword>
<dbReference type="PROSITE" id="PS50089">
    <property type="entry name" value="ZF_RING_2"/>
    <property type="match status" value="1"/>
</dbReference>
<dbReference type="GO" id="GO:0061630">
    <property type="term" value="F:ubiquitin protein ligase activity"/>
    <property type="evidence" value="ECO:0007669"/>
    <property type="project" value="UniProtKB-EC"/>
</dbReference>
<evidence type="ECO:0000256" key="8">
    <source>
        <dbReference type="ARBA" id="ARBA00022723"/>
    </source>
</evidence>